<organism evidence="3 4">
    <name type="scientific">Seiridium unicorne</name>
    <dbReference type="NCBI Taxonomy" id="138068"/>
    <lineage>
        <taxon>Eukaryota</taxon>
        <taxon>Fungi</taxon>
        <taxon>Dikarya</taxon>
        <taxon>Ascomycota</taxon>
        <taxon>Pezizomycotina</taxon>
        <taxon>Sordariomycetes</taxon>
        <taxon>Xylariomycetidae</taxon>
        <taxon>Amphisphaeriales</taxon>
        <taxon>Sporocadaceae</taxon>
        <taxon>Seiridium</taxon>
    </lineage>
</organism>
<comment type="caution">
    <text evidence="3">The sequence shown here is derived from an EMBL/GenBank/DDBJ whole genome shotgun (WGS) entry which is preliminary data.</text>
</comment>
<keyword evidence="4" id="KW-1185">Reference proteome</keyword>
<evidence type="ECO:0000313" key="4">
    <source>
        <dbReference type="Proteomes" id="UP001408356"/>
    </source>
</evidence>
<keyword evidence="2" id="KW-0732">Signal</keyword>
<feature type="region of interest" description="Disordered" evidence="1">
    <location>
        <begin position="357"/>
        <end position="381"/>
    </location>
</feature>
<feature type="signal peptide" evidence="2">
    <location>
        <begin position="1"/>
        <end position="18"/>
    </location>
</feature>
<dbReference type="Proteomes" id="UP001408356">
    <property type="component" value="Unassembled WGS sequence"/>
</dbReference>
<protein>
    <submittedName>
        <fullName evidence="3">Uncharacterized protein</fullName>
    </submittedName>
</protein>
<feature type="region of interest" description="Disordered" evidence="1">
    <location>
        <begin position="102"/>
        <end position="122"/>
    </location>
</feature>
<reference evidence="3 4" key="1">
    <citation type="journal article" date="2024" name="J. Plant Pathol.">
        <title>Sequence and assembly of the genome of Seiridium unicorne, isolate CBS 538.82, causal agent of cypress canker disease.</title>
        <authorList>
            <person name="Scali E."/>
            <person name="Rocca G.D."/>
            <person name="Danti R."/>
            <person name="Garbelotto M."/>
            <person name="Barberini S."/>
            <person name="Baroncelli R."/>
            <person name="Emiliani G."/>
        </authorList>
    </citation>
    <scope>NUCLEOTIDE SEQUENCE [LARGE SCALE GENOMIC DNA]</scope>
    <source>
        <strain evidence="3 4">BM-138-508</strain>
    </source>
</reference>
<evidence type="ECO:0000256" key="1">
    <source>
        <dbReference type="SAM" id="MobiDB-lite"/>
    </source>
</evidence>
<dbReference type="EMBL" id="JARVKF010000279">
    <property type="protein sequence ID" value="KAK9419970.1"/>
    <property type="molecule type" value="Genomic_DNA"/>
</dbReference>
<sequence>MKLITTSWLAACISICYGQTSTVNGRAEYEGTAVATNPLGIPTMAYNCAKMPSICENVNANSARNGRGNYTLRRDNNGHLGRLANVDFLELNVDTDQDRIDNRRDHESCPGNWKANHPCPETNQPLVVPEPFNRGHRTVSNGFVGQRLSPNLPQGAAGSYQIADPSGADAGMAWTCDEFPPAFSVEGGNDANGVSANTYCAPWGLAACDGAFTLSEQNWQSNAHGTIKQRAGPTPGATGIFTIHFVADFIDDDDAWASRVDYYVEGGEAGFIYGVSELAQRRSISDDLSLVSERTFDNGTIVQLSKRVPLDHGRRNLLSSRDGDEIDEFAKRDGVPVTTRTISDATLVAREKCTQPAYTEDPAQSGIENPTQPAKPTVRTSTFTTISTKATSKPSTTPTSTPGICKLTIEEIWTCEASDTNLYASMSLTDANGKKIYSTPGSTSSPGVPIDDPKGYSVKEDGMDTELLVVGEHTNDYIQFTYGDQSWTSSSASGTPSCKLNGDNWDSSGPKCPGAAQTRTTAAYSFISTG</sequence>
<name>A0ABR2V0H7_9PEZI</name>
<feature type="chain" id="PRO_5046067651" evidence="2">
    <location>
        <begin position="19"/>
        <end position="530"/>
    </location>
</feature>
<accession>A0ABR2V0H7</accession>
<evidence type="ECO:0000256" key="2">
    <source>
        <dbReference type="SAM" id="SignalP"/>
    </source>
</evidence>
<gene>
    <name evidence="3" type="ORF">SUNI508_06976</name>
</gene>
<proteinExistence type="predicted"/>
<evidence type="ECO:0000313" key="3">
    <source>
        <dbReference type="EMBL" id="KAK9419970.1"/>
    </source>
</evidence>